<dbReference type="HOGENOM" id="CLU_630176_0_0_1"/>
<accession>K1WT13</accession>
<sequence>MASSSPFAALMISKQSIRNQIAHSIREIESVLHDSHGGASPVPANPDTGNRGTKSGTGGNGTRKAGNNDRIRIQTLENDLEEARKEISERDRELDRLTRKNVPKAGQRTGGDHDAARNSKQLEAEVAVLKQEVERVWQDEVKARMEMEMWKEVKTRSSHGFAEPDQSRTNALVQGLLQVQNEVQAVIHKYYYPEPDLSTRLRNPPLMPKLATPLQRDFLQQWMVGYSAAQLLYRSRAAVMHLVWEKFFAVPCYGLGHVTGATEMEAMLGAFEGEVEMNHQDDDSRIWRNQWRILTMNLCTKIAAVPEATSRSNIDHNGDERLASVVADIMQLMEPVRVKMQVDTTPDAQAGFARVCRAAQALALELRAMRLTHKIEIPWRGSPMRDPEHRVVEVETVRKDEDFEGKRITLAVGAQLVVYTDLNERVVLSKADVII</sequence>
<keyword evidence="3" id="KW-1185">Reference proteome</keyword>
<organism evidence="2 3">
    <name type="scientific">Marssonina brunnea f. sp. multigermtubi (strain MB_m1)</name>
    <name type="common">Marssonina leaf spot fungus</name>
    <dbReference type="NCBI Taxonomy" id="1072389"/>
    <lineage>
        <taxon>Eukaryota</taxon>
        <taxon>Fungi</taxon>
        <taxon>Dikarya</taxon>
        <taxon>Ascomycota</taxon>
        <taxon>Pezizomycotina</taxon>
        <taxon>Leotiomycetes</taxon>
        <taxon>Helotiales</taxon>
        <taxon>Drepanopezizaceae</taxon>
        <taxon>Drepanopeziza</taxon>
    </lineage>
</organism>
<reference evidence="2 3" key="1">
    <citation type="journal article" date="2012" name="BMC Genomics">
        <title>Sequencing the genome of Marssonina brunnea reveals fungus-poplar co-evolution.</title>
        <authorList>
            <person name="Zhu S."/>
            <person name="Cao Y.-Z."/>
            <person name="Jiang C."/>
            <person name="Tan B.-Y."/>
            <person name="Wang Z."/>
            <person name="Feng S."/>
            <person name="Zhang L."/>
            <person name="Su X.-H."/>
            <person name="Brejova B."/>
            <person name="Vinar T."/>
            <person name="Xu M."/>
            <person name="Wang M.-X."/>
            <person name="Zhang S.-G."/>
            <person name="Huang M.-R."/>
            <person name="Wu R."/>
            <person name="Zhou Y."/>
        </authorList>
    </citation>
    <scope>NUCLEOTIDE SEQUENCE [LARGE SCALE GENOMIC DNA]</scope>
    <source>
        <strain evidence="2 3">MB_m1</strain>
    </source>
</reference>
<feature type="region of interest" description="Disordered" evidence="1">
    <location>
        <begin position="28"/>
        <end position="73"/>
    </location>
</feature>
<dbReference type="KEGG" id="mbe:MBM_05475"/>
<evidence type="ECO:0000313" key="3">
    <source>
        <dbReference type="Proteomes" id="UP000006753"/>
    </source>
</evidence>
<proteinExistence type="predicted"/>
<gene>
    <name evidence="2" type="ORF">MBM_05475</name>
</gene>
<feature type="region of interest" description="Disordered" evidence="1">
    <location>
        <begin position="87"/>
        <end position="116"/>
    </location>
</feature>
<dbReference type="EMBL" id="JH921439">
    <property type="protein sequence ID" value="EKD16181.1"/>
    <property type="molecule type" value="Genomic_DNA"/>
</dbReference>
<dbReference type="InParanoid" id="K1WT13"/>
<dbReference type="Proteomes" id="UP000006753">
    <property type="component" value="Unassembled WGS sequence"/>
</dbReference>
<feature type="compositionally biased region" description="Basic and acidic residues" evidence="1">
    <location>
        <begin position="87"/>
        <end position="98"/>
    </location>
</feature>
<dbReference type="GeneID" id="18761410"/>
<dbReference type="AlphaFoldDB" id="K1WT13"/>
<dbReference type="OrthoDB" id="10315683at2759"/>
<evidence type="ECO:0000256" key="1">
    <source>
        <dbReference type="SAM" id="MobiDB-lite"/>
    </source>
</evidence>
<protein>
    <submittedName>
        <fullName evidence="2">Uncharacterized protein</fullName>
    </submittedName>
</protein>
<evidence type="ECO:0000313" key="2">
    <source>
        <dbReference type="EMBL" id="EKD16181.1"/>
    </source>
</evidence>
<name>K1WT13_MARBU</name>